<evidence type="ECO:0008006" key="4">
    <source>
        <dbReference type="Google" id="ProtNLM"/>
    </source>
</evidence>
<gene>
    <name evidence="2" type="ORF">RI543_002076</name>
</gene>
<evidence type="ECO:0000313" key="2">
    <source>
        <dbReference type="EMBL" id="KAK5780321.1"/>
    </source>
</evidence>
<feature type="region of interest" description="Disordered" evidence="1">
    <location>
        <begin position="367"/>
        <end position="415"/>
    </location>
</feature>
<protein>
    <recommendedName>
        <fullName evidence="4">Small-subunit processome Utp12 domain-containing protein</fullName>
    </recommendedName>
</protein>
<evidence type="ECO:0000313" key="3">
    <source>
        <dbReference type="Proteomes" id="UP001306508"/>
    </source>
</evidence>
<dbReference type="InterPro" id="IPR015943">
    <property type="entry name" value="WD40/YVTN_repeat-like_dom_sf"/>
</dbReference>
<sequence length="601" mass="68796">MEGEPKQDIIASFSQDASKFAFQANLSQKNGIDVYPLDPTTGYKINSSFVSCVDYESTEFHASDLLFLNWCKSIDTPNIGSRQSKRKLVEDNAPESKDNDKRELKTENFFVNAFPKGQLVIYSSNGKDIVNIIRNKQEIIGLDTVDNNIWILDSNKIVKIFDYKSNKPLKTFTLIDGKNEDITNFQVFKINENEILIIIFTENNVYVIDPSKRRPSTKAKFEIFGGICGGISFDGQYIVIANIDNLYVYDIQNQELIKSWSLQVENIKIFNNNYIFALTTKGQLLNVYQIGQDDAVSSIKVANSEILDFTRVRDDMNNSNILIAWLNVNEPNFELFTLDTIISNKELIINKESVELDTINNHSKINEERKKDMEDSKSEKVDKSKEEEEPKEDANVNETKDNKKNENKQKKKITKKEQNSVVSQLISLIESRGSESEIINNLTSANTWNDARVSWFISNYITSESIATFLFKCITNALQRRIYEETTLLNTWLKWLLTLVNIPNSFKHDKVNKKTLKHFKSSLKTSSESLPILLGIQGKLEMLIRQAKLREELYNLSLEEANTTNVPDNTVIEEGEGQNNDESENINYVNGETDIFVDAQE</sequence>
<keyword evidence="3" id="KW-1185">Reference proteome</keyword>
<dbReference type="Gene3D" id="2.130.10.10">
    <property type="entry name" value="YVTN repeat-like/Quinoprotein amine dehydrogenase"/>
    <property type="match status" value="1"/>
</dbReference>
<dbReference type="Proteomes" id="UP001306508">
    <property type="component" value="Unassembled WGS sequence"/>
</dbReference>
<feature type="region of interest" description="Disordered" evidence="1">
    <location>
        <begin position="82"/>
        <end position="101"/>
    </location>
</feature>
<dbReference type="InterPro" id="IPR036322">
    <property type="entry name" value="WD40_repeat_dom_sf"/>
</dbReference>
<feature type="compositionally biased region" description="Basic and acidic residues" evidence="1">
    <location>
        <begin position="367"/>
        <end position="408"/>
    </location>
</feature>
<reference evidence="3" key="1">
    <citation type="submission" date="2023-07" db="EMBL/GenBank/DDBJ databases">
        <title>A draft genome of Kazachstania heterogenica Y-27499.</title>
        <authorList>
            <person name="Donic C."/>
            <person name="Kralova J.S."/>
            <person name="Fidel L."/>
            <person name="Ben-Dor S."/>
            <person name="Jung S."/>
        </authorList>
    </citation>
    <scope>NUCLEOTIDE SEQUENCE [LARGE SCALE GENOMIC DNA]</scope>
    <source>
        <strain evidence="3">Y27499</strain>
    </source>
</reference>
<dbReference type="SUPFAM" id="SSF50978">
    <property type="entry name" value="WD40 repeat-like"/>
    <property type="match status" value="1"/>
</dbReference>
<dbReference type="EMBL" id="JAWIZZ010000041">
    <property type="protein sequence ID" value="KAK5780321.1"/>
    <property type="molecule type" value="Genomic_DNA"/>
</dbReference>
<name>A0AAN7W3D1_9SACH</name>
<feature type="compositionally biased region" description="Basic and acidic residues" evidence="1">
    <location>
        <begin position="87"/>
        <end position="101"/>
    </location>
</feature>
<evidence type="ECO:0000256" key="1">
    <source>
        <dbReference type="SAM" id="MobiDB-lite"/>
    </source>
</evidence>
<organism evidence="2 3">
    <name type="scientific">Arxiozyma heterogenica</name>
    <dbReference type="NCBI Taxonomy" id="278026"/>
    <lineage>
        <taxon>Eukaryota</taxon>
        <taxon>Fungi</taxon>
        <taxon>Dikarya</taxon>
        <taxon>Ascomycota</taxon>
        <taxon>Saccharomycotina</taxon>
        <taxon>Saccharomycetes</taxon>
        <taxon>Saccharomycetales</taxon>
        <taxon>Saccharomycetaceae</taxon>
        <taxon>Arxiozyma</taxon>
    </lineage>
</organism>
<accession>A0AAN7W3D1</accession>
<comment type="caution">
    <text evidence="2">The sequence shown here is derived from an EMBL/GenBank/DDBJ whole genome shotgun (WGS) entry which is preliminary data.</text>
</comment>
<dbReference type="AlphaFoldDB" id="A0AAN7W3D1"/>
<proteinExistence type="predicted"/>